<dbReference type="Gene3D" id="3.40.50.1460">
    <property type="match status" value="1"/>
</dbReference>
<dbReference type="SUPFAM" id="SSF52129">
    <property type="entry name" value="Caspase-like"/>
    <property type="match status" value="1"/>
</dbReference>
<dbReference type="InterPro" id="IPR001309">
    <property type="entry name" value="Pept_C14_p20"/>
</dbReference>
<dbReference type="InterPro" id="IPR052039">
    <property type="entry name" value="Caspase-related_regulators"/>
</dbReference>
<keyword evidence="2" id="KW-0378">Hydrolase</keyword>
<dbReference type="SUPFAM" id="SSF63829">
    <property type="entry name" value="Calcium-dependent phosphotriesterase"/>
    <property type="match status" value="1"/>
</dbReference>
<dbReference type="Pfam" id="PF00656">
    <property type="entry name" value="Peptidase_C14"/>
    <property type="match status" value="1"/>
</dbReference>
<dbReference type="PROSITE" id="PS50208">
    <property type="entry name" value="CASPASE_P20"/>
    <property type="match status" value="1"/>
</dbReference>
<sequence>MNRRIALCIGVAGYHADALKLDNPVNDARRIHAALRNRGFDSTLLPDPTADELIDALTVLRAKIEHPAAGRLLSVVYYAGHAIEIGGFGVLLPADTPAPVTIGPIRRSGVPVLEVVAALKAGRGPKVVIVDACRSAIDGWSDLQLRDFAAWADSETKRLAGVDVAGDLALAYSTASGQTASDGRTGSRNSLYCEKLETALLRHDVSIVEALTHCGQEVIADTDAKQRPWVYTNLSGKAGFSDLPAYALASSTTLVTQRGAVTRLHARAMDGAVVANLHARLQVLHDGELGGFIVHGPAYTAAATWEDDVFLAGPHAFVSLDTRAEARQGAEFLPTADVAIDCEEVHGIAVSPGGEFAIVHGQAGYAVMKRSDGGWRQHCVGKRPECVYSAVFQSDRVAYLGGYGNHVVRLRLDGDTPRADRIALGRSLHVYDLAWLPGRNTLAAVCNDGWVVWIDLADDTVERLRMFEWPSVDVPGAYGRLRRAQLSPDEASLYLADRDRFEAENGDEFWLRTQHAPRPPGYDLLCCDVAEQGRLLAIGADAGLVFLVDTRSREHVATLDAGSDIGVRLQWMTCAGDGAIHVLGQDNIVRCFEPVRPYV</sequence>
<evidence type="ECO:0000313" key="3">
    <source>
        <dbReference type="Proteomes" id="UP001387215"/>
    </source>
</evidence>
<reference evidence="2 3" key="1">
    <citation type="submission" date="2024-02" db="EMBL/GenBank/DDBJ databases">
        <title>Lysobacter Genome Sequencing and Mining.</title>
        <authorList>
            <person name="Bierman J."/>
            <person name="Walker M.C."/>
        </authorList>
    </citation>
    <scope>NUCLEOTIDE SEQUENCE [LARGE SCALE GENOMIC DNA]</scope>
    <source>
        <strain evidence="2 3">PB6250</strain>
    </source>
</reference>
<dbReference type="PANTHER" id="PTHR22576">
    <property type="entry name" value="MUCOSA ASSOCIATED LYMPHOID TISSUE LYMPHOMA TRANSLOCATION PROTEIN 1/PARACASPASE"/>
    <property type="match status" value="1"/>
</dbReference>
<dbReference type="EC" id="3.4.22.-" evidence="2"/>
<evidence type="ECO:0000313" key="2">
    <source>
        <dbReference type="EMBL" id="MEI2456903.1"/>
    </source>
</evidence>
<comment type="caution">
    <text evidence="2">The sequence shown here is derived from an EMBL/GenBank/DDBJ whole genome shotgun (WGS) entry which is preliminary data.</text>
</comment>
<dbReference type="Proteomes" id="UP001387215">
    <property type="component" value="Unassembled WGS sequence"/>
</dbReference>
<dbReference type="InterPro" id="IPR015943">
    <property type="entry name" value="WD40/YVTN_repeat-like_dom_sf"/>
</dbReference>
<gene>
    <name evidence="2" type="ORF">V2J18_19790</name>
</gene>
<protein>
    <submittedName>
        <fullName evidence="2">Caspase family protein</fullName>
        <ecNumber evidence="2">3.4.22.-</ecNumber>
    </submittedName>
</protein>
<organism evidence="2 3">
    <name type="scientific">Lysobacter firmicutimachus</name>
    <dbReference type="NCBI Taxonomy" id="1792846"/>
    <lineage>
        <taxon>Bacteria</taxon>
        <taxon>Pseudomonadati</taxon>
        <taxon>Pseudomonadota</taxon>
        <taxon>Gammaproteobacteria</taxon>
        <taxon>Lysobacterales</taxon>
        <taxon>Lysobacteraceae</taxon>
        <taxon>Lysobacter</taxon>
    </lineage>
</organism>
<dbReference type="RefSeq" id="WP_336132666.1">
    <property type="nucleotide sequence ID" value="NZ_JBANDL010000002.1"/>
</dbReference>
<name>A0ABU8D7B6_9GAMM</name>
<evidence type="ECO:0000259" key="1">
    <source>
        <dbReference type="PROSITE" id="PS50208"/>
    </source>
</evidence>
<feature type="domain" description="Caspase family p20" evidence="1">
    <location>
        <begin position="2"/>
        <end position="137"/>
    </location>
</feature>
<dbReference type="GO" id="GO:0016787">
    <property type="term" value="F:hydrolase activity"/>
    <property type="evidence" value="ECO:0007669"/>
    <property type="project" value="UniProtKB-KW"/>
</dbReference>
<proteinExistence type="predicted"/>
<accession>A0ABU8D7B6</accession>
<dbReference type="InterPro" id="IPR029030">
    <property type="entry name" value="Caspase-like_dom_sf"/>
</dbReference>
<dbReference type="InterPro" id="IPR011600">
    <property type="entry name" value="Pept_C14_caspase"/>
</dbReference>
<dbReference type="Gene3D" id="2.130.10.10">
    <property type="entry name" value="YVTN repeat-like/Quinoprotein amine dehydrogenase"/>
    <property type="match status" value="1"/>
</dbReference>
<dbReference type="PANTHER" id="PTHR22576:SF37">
    <property type="entry name" value="MUCOSA-ASSOCIATED LYMPHOID TISSUE LYMPHOMA TRANSLOCATION PROTEIN 1"/>
    <property type="match status" value="1"/>
</dbReference>
<dbReference type="EMBL" id="JBANDL010000002">
    <property type="protein sequence ID" value="MEI2456903.1"/>
    <property type="molecule type" value="Genomic_DNA"/>
</dbReference>
<keyword evidence="3" id="KW-1185">Reference proteome</keyword>